<name>A0ABV8DBZ3_9BURK</name>
<protein>
    <recommendedName>
        <fullName evidence="4">Lipocalin-like domain-containing protein</fullName>
    </recommendedName>
</protein>
<sequence>MKISSIAISIIATTLLTIGCGANAQNNQSNPLLGTWVFVSCTPVEKNPCADHTTSTSEFSKLIFKSKHMEFADGDVLPIRYIIEDGEVIVDSDGTFNSEKFTFPSSKNEATLNFRNIISGKAIIKYKRP</sequence>
<keyword evidence="3" id="KW-1185">Reference proteome</keyword>
<keyword evidence="1" id="KW-0732">Signal</keyword>
<evidence type="ECO:0000313" key="2">
    <source>
        <dbReference type="EMBL" id="MFC3935873.1"/>
    </source>
</evidence>
<dbReference type="Proteomes" id="UP001595693">
    <property type="component" value="Unassembled WGS sequence"/>
</dbReference>
<dbReference type="RefSeq" id="WP_156358771.1">
    <property type="nucleotide sequence ID" value="NZ_JAMXAX010000037.1"/>
</dbReference>
<dbReference type="EMBL" id="JBHSAJ010000042">
    <property type="protein sequence ID" value="MFC3935873.1"/>
    <property type="molecule type" value="Genomic_DNA"/>
</dbReference>
<feature type="chain" id="PRO_5046398674" description="Lipocalin-like domain-containing protein" evidence="1">
    <location>
        <begin position="25"/>
        <end position="129"/>
    </location>
</feature>
<reference evidence="3" key="1">
    <citation type="journal article" date="2019" name="Int. J. Syst. Evol. Microbiol.">
        <title>The Global Catalogue of Microorganisms (GCM) 10K type strain sequencing project: providing services to taxonomists for standard genome sequencing and annotation.</title>
        <authorList>
            <consortium name="The Broad Institute Genomics Platform"/>
            <consortium name="The Broad Institute Genome Sequencing Center for Infectious Disease"/>
            <person name="Wu L."/>
            <person name="Ma J."/>
        </authorList>
    </citation>
    <scope>NUCLEOTIDE SEQUENCE [LARGE SCALE GENOMIC DNA]</scope>
    <source>
        <strain evidence="3">CCUG 2113</strain>
    </source>
</reference>
<evidence type="ECO:0008006" key="4">
    <source>
        <dbReference type="Google" id="ProtNLM"/>
    </source>
</evidence>
<accession>A0ABV8DBZ3</accession>
<gene>
    <name evidence="2" type="ORF">ACFOW3_14745</name>
</gene>
<evidence type="ECO:0000313" key="3">
    <source>
        <dbReference type="Proteomes" id="UP001595693"/>
    </source>
</evidence>
<comment type="caution">
    <text evidence="2">The sequence shown here is derived from an EMBL/GenBank/DDBJ whole genome shotgun (WGS) entry which is preliminary data.</text>
</comment>
<dbReference type="PROSITE" id="PS51257">
    <property type="entry name" value="PROKAR_LIPOPROTEIN"/>
    <property type="match status" value="1"/>
</dbReference>
<organism evidence="2 3">
    <name type="scientific">Acidovorax facilis</name>
    <dbReference type="NCBI Taxonomy" id="12917"/>
    <lineage>
        <taxon>Bacteria</taxon>
        <taxon>Pseudomonadati</taxon>
        <taxon>Pseudomonadota</taxon>
        <taxon>Betaproteobacteria</taxon>
        <taxon>Burkholderiales</taxon>
        <taxon>Comamonadaceae</taxon>
        <taxon>Acidovorax</taxon>
    </lineage>
</organism>
<proteinExistence type="predicted"/>
<evidence type="ECO:0000256" key="1">
    <source>
        <dbReference type="SAM" id="SignalP"/>
    </source>
</evidence>
<feature type="signal peptide" evidence="1">
    <location>
        <begin position="1"/>
        <end position="24"/>
    </location>
</feature>